<dbReference type="PANTHER" id="PTHR11142:SF0">
    <property type="entry name" value="TRNA PSEUDOURIDINE SYNTHASE-LIKE 1"/>
    <property type="match status" value="1"/>
</dbReference>
<dbReference type="InterPro" id="IPR001406">
    <property type="entry name" value="PsdUridine_synth_TruA"/>
</dbReference>
<protein>
    <recommendedName>
        <fullName evidence="4">tRNA pseudouridine synthase A</fullName>
        <ecNumber evidence="4">5.4.99.12</ecNumber>
    </recommendedName>
    <alternativeName>
        <fullName evidence="4">tRNA pseudouridine(38-40) synthase</fullName>
    </alternativeName>
    <alternativeName>
        <fullName evidence="4">tRNA pseudouridylate synthase I</fullName>
    </alternativeName>
    <alternativeName>
        <fullName evidence="4">tRNA-uridine isomerase I</fullName>
    </alternativeName>
</protein>
<evidence type="ECO:0000259" key="6">
    <source>
        <dbReference type="Pfam" id="PF01416"/>
    </source>
</evidence>
<comment type="caution">
    <text evidence="4">Lacks conserved residue(s) required for the propagation of feature annotation.</text>
</comment>
<dbReference type="InterPro" id="IPR020103">
    <property type="entry name" value="PsdUridine_synth_cat_dom_sf"/>
</dbReference>
<dbReference type="RefSeq" id="WP_205143771.1">
    <property type="nucleotide sequence ID" value="NZ_JAFBDN010000010.1"/>
</dbReference>
<proteinExistence type="inferred from homology"/>
<dbReference type="Proteomes" id="UP001057481">
    <property type="component" value="Unassembled WGS sequence"/>
</dbReference>
<dbReference type="Gene3D" id="3.30.70.660">
    <property type="entry name" value="Pseudouridine synthase I, catalytic domain, C-terminal subdomain"/>
    <property type="match status" value="1"/>
</dbReference>
<dbReference type="HAMAP" id="MF_00171">
    <property type="entry name" value="TruA"/>
    <property type="match status" value="1"/>
</dbReference>
<feature type="domain" description="Pseudouridine synthase I TruA alpha/beta" evidence="6">
    <location>
        <begin position="9"/>
        <end position="106"/>
    </location>
</feature>
<dbReference type="Pfam" id="PF01416">
    <property type="entry name" value="PseudoU_synth_1"/>
    <property type="match status" value="2"/>
</dbReference>
<comment type="caution">
    <text evidence="7">The sequence shown here is derived from an EMBL/GenBank/DDBJ whole genome shotgun (WGS) entry which is preliminary data.</text>
</comment>
<gene>
    <name evidence="4 7" type="primary">truA</name>
    <name evidence="7" type="ORF">KAK10_07420</name>
</gene>
<dbReference type="InterPro" id="IPR020097">
    <property type="entry name" value="PsdUridine_synth_TruA_a/b_dom"/>
</dbReference>
<dbReference type="InterPro" id="IPR020095">
    <property type="entry name" value="PsdUridine_synth_TruA_C"/>
</dbReference>
<reference evidence="7" key="1">
    <citation type="submission" date="2021-04" db="EMBL/GenBank/DDBJ databases">
        <title>Taxonomic assessment of Weissella genus.</title>
        <authorList>
            <person name="Fanelli F."/>
            <person name="Chieffi D."/>
            <person name="Dell'Aquila A."/>
            <person name="Gyu-Sung C."/>
            <person name="Franz C.M.A.P."/>
            <person name="Fusco V."/>
        </authorList>
    </citation>
    <scope>NUCLEOTIDE SEQUENCE</scope>
    <source>
        <strain evidence="7">LMG 25373</strain>
    </source>
</reference>
<evidence type="ECO:0000256" key="4">
    <source>
        <dbReference type="HAMAP-Rule" id="MF_00171"/>
    </source>
</evidence>
<accession>A0ABT0VMU7</accession>
<dbReference type="CDD" id="cd02570">
    <property type="entry name" value="PseudoU_synth_EcTruA"/>
    <property type="match status" value="1"/>
</dbReference>
<comment type="similarity">
    <text evidence="1 4 5">Belongs to the tRNA pseudouridine synthase TruA family.</text>
</comment>
<feature type="active site" description="Nucleophile" evidence="4">
    <location>
        <position position="55"/>
    </location>
</feature>
<keyword evidence="2 4" id="KW-0819">tRNA processing</keyword>
<dbReference type="SUPFAM" id="SSF55120">
    <property type="entry name" value="Pseudouridine synthase"/>
    <property type="match status" value="1"/>
</dbReference>
<dbReference type="GO" id="GO:0160147">
    <property type="term" value="F:tRNA pseudouridine(38-40) synthase activity"/>
    <property type="evidence" value="ECO:0007669"/>
    <property type="project" value="UniProtKB-EC"/>
</dbReference>
<dbReference type="EMBL" id="JAGMVS010000067">
    <property type="protein sequence ID" value="MCM2437737.1"/>
    <property type="molecule type" value="Genomic_DNA"/>
</dbReference>
<keyword evidence="3 4" id="KW-0413">Isomerase</keyword>
<feature type="domain" description="Pseudouridine synthase I TruA alpha/beta" evidence="6">
    <location>
        <begin position="147"/>
        <end position="249"/>
    </location>
</feature>
<evidence type="ECO:0000313" key="8">
    <source>
        <dbReference type="Proteomes" id="UP001057481"/>
    </source>
</evidence>
<comment type="catalytic activity">
    <reaction evidence="4 5">
        <text>uridine(38/39/40) in tRNA = pseudouridine(38/39/40) in tRNA</text>
        <dbReference type="Rhea" id="RHEA:22376"/>
        <dbReference type="Rhea" id="RHEA-COMP:10085"/>
        <dbReference type="Rhea" id="RHEA-COMP:10087"/>
        <dbReference type="ChEBI" id="CHEBI:65314"/>
        <dbReference type="ChEBI" id="CHEBI:65315"/>
        <dbReference type="EC" id="5.4.99.12"/>
    </reaction>
</comment>
<dbReference type="PIRSF" id="PIRSF001430">
    <property type="entry name" value="tRNA_psdUrid_synth"/>
    <property type="match status" value="1"/>
</dbReference>
<keyword evidence="8" id="KW-1185">Reference proteome</keyword>
<dbReference type="InterPro" id="IPR020094">
    <property type="entry name" value="TruA/RsuA/RluB/E/F_N"/>
</dbReference>
<sequence>MQRYKVTISYDGTDFAGFQRQPKQRTVESVLTLAVNKMAKNPTPALKVHGSGRTDSGVHAYGQVVHFDLPFDIPAQGVRRGLNALLPLDIVVTEVEQVTADFHARFSNVGKEYVYKISRSDFVDPFKRRYMYNFKYALDLELIREAMPDLVGIHDFSSFVASGTQATNFVREIFDVQLIEHATTNEIEFVFQGKGFLYNQVRIMTAVLLEIGTKKRPVHDILRLYTVKDRQAAPLTAPAHGLYLAKVFY</sequence>
<name>A0ABT0VMU7_9LACO</name>
<feature type="binding site" evidence="4">
    <location>
        <position position="113"/>
    </location>
    <ligand>
        <name>substrate</name>
    </ligand>
</feature>
<evidence type="ECO:0000256" key="5">
    <source>
        <dbReference type="RuleBase" id="RU003792"/>
    </source>
</evidence>
<dbReference type="Gene3D" id="3.30.70.580">
    <property type="entry name" value="Pseudouridine synthase I, catalytic domain, N-terminal subdomain"/>
    <property type="match status" value="1"/>
</dbReference>
<dbReference type="EC" id="5.4.99.12" evidence="4"/>
<dbReference type="NCBIfam" id="TIGR00071">
    <property type="entry name" value="hisT_truA"/>
    <property type="match status" value="1"/>
</dbReference>
<evidence type="ECO:0000313" key="7">
    <source>
        <dbReference type="EMBL" id="MCM2437737.1"/>
    </source>
</evidence>
<evidence type="ECO:0000256" key="2">
    <source>
        <dbReference type="ARBA" id="ARBA00022694"/>
    </source>
</evidence>
<organism evidence="7 8">
    <name type="scientific">Periweissella beninensis</name>
    <dbReference type="NCBI Taxonomy" id="504936"/>
    <lineage>
        <taxon>Bacteria</taxon>
        <taxon>Bacillati</taxon>
        <taxon>Bacillota</taxon>
        <taxon>Bacilli</taxon>
        <taxon>Lactobacillales</taxon>
        <taxon>Lactobacillaceae</taxon>
        <taxon>Periweissella</taxon>
    </lineage>
</organism>
<evidence type="ECO:0000256" key="1">
    <source>
        <dbReference type="ARBA" id="ARBA00009375"/>
    </source>
</evidence>
<dbReference type="PANTHER" id="PTHR11142">
    <property type="entry name" value="PSEUDOURIDYLATE SYNTHASE"/>
    <property type="match status" value="1"/>
</dbReference>
<evidence type="ECO:0000256" key="3">
    <source>
        <dbReference type="ARBA" id="ARBA00023235"/>
    </source>
</evidence>
<comment type="function">
    <text evidence="4">Formation of pseudouridine at positions 38, 39 and 40 in the anticodon stem and loop of transfer RNAs.</text>
</comment>
<comment type="subunit">
    <text evidence="4">Homodimer.</text>
</comment>